<gene>
    <name evidence="1" type="ORF">A2782_03300</name>
</gene>
<dbReference type="InterPro" id="IPR029058">
    <property type="entry name" value="AB_hydrolase_fold"/>
</dbReference>
<dbReference type="Proteomes" id="UP000177967">
    <property type="component" value="Unassembled WGS sequence"/>
</dbReference>
<evidence type="ECO:0000313" key="1">
    <source>
        <dbReference type="EMBL" id="OGY08753.1"/>
    </source>
</evidence>
<evidence type="ECO:0008006" key="3">
    <source>
        <dbReference type="Google" id="ProtNLM"/>
    </source>
</evidence>
<protein>
    <recommendedName>
        <fullName evidence="3">Alpha/beta hydrolase</fullName>
    </recommendedName>
</protein>
<reference evidence="1 2" key="1">
    <citation type="journal article" date="2016" name="Nat. Commun.">
        <title>Thousands of microbial genomes shed light on interconnected biogeochemical processes in an aquifer system.</title>
        <authorList>
            <person name="Anantharaman K."/>
            <person name="Brown C.T."/>
            <person name="Hug L.A."/>
            <person name="Sharon I."/>
            <person name="Castelle C.J."/>
            <person name="Probst A.J."/>
            <person name="Thomas B.C."/>
            <person name="Singh A."/>
            <person name="Wilkins M.J."/>
            <person name="Karaoz U."/>
            <person name="Brodie E.L."/>
            <person name="Williams K.H."/>
            <person name="Hubbard S.S."/>
            <person name="Banfield J.F."/>
        </authorList>
    </citation>
    <scope>NUCLEOTIDE SEQUENCE [LARGE SCALE GENOMIC DNA]</scope>
</reference>
<sequence length="176" mass="20074">MLPVEQSPGSLVQNIYLHSRDLLLSNVKSLHYSHWDSEHNNFNFELESENLIKKMENGKNFIVFAKSVGAILALRTIHNKKLTPKACIFVGSAVRWARETQKGIDSWLQGYSIPTLFIQKTSDPAISFEDLKKTLTLSKAKNYKLLQLPGDNHDYEDIEPLVNSSLEFINKLDLKT</sequence>
<dbReference type="Gene3D" id="3.40.50.1820">
    <property type="entry name" value="alpha/beta hydrolase"/>
    <property type="match status" value="1"/>
</dbReference>
<name>A0A1G1V036_9BACT</name>
<dbReference type="AlphaFoldDB" id="A0A1G1V036"/>
<organism evidence="1 2">
    <name type="scientific">Candidatus Blackburnbacteria bacterium RIFCSPHIGHO2_01_FULL_43_15b</name>
    <dbReference type="NCBI Taxonomy" id="1797513"/>
    <lineage>
        <taxon>Bacteria</taxon>
        <taxon>Candidatus Blackburniibacteriota</taxon>
    </lineage>
</organism>
<dbReference type="SUPFAM" id="SSF53474">
    <property type="entry name" value="alpha/beta-Hydrolases"/>
    <property type="match status" value="1"/>
</dbReference>
<proteinExistence type="predicted"/>
<accession>A0A1G1V036</accession>
<comment type="caution">
    <text evidence="1">The sequence shown here is derived from an EMBL/GenBank/DDBJ whole genome shotgun (WGS) entry which is preliminary data.</text>
</comment>
<evidence type="ECO:0000313" key="2">
    <source>
        <dbReference type="Proteomes" id="UP000177967"/>
    </source>
</evidence>
<dbReference type="EMBL" id="MHBW01000021">
    <property type="protein sequence ID" value="OGY08753.1"/>
    <property type="molecule type" value="Genomic_DNA"/>
</dbReference>